<sequence>MGFCRFVCVFVLATVRASTGQVLECHPGEWLCGDGNCIPDIWRCDGDGDCLDGTDEMDCPPRHLSLDCPAGQFSCVDSVSCVNESALCDGQHQCPTGSDEENCTTSDSCLDSDWTCLNHICIPKELRCDGRNDCLDNSDEQDCGRCEDGVRCPEGLCLSAEDRCDGKVHCSDGSDEPATCGRRCSEANGGCSHVCTDEPWGARCSCPAGYKLSANGVVCEDVDECTQPFASCLQHCTNTVGSYYCHCREGFTLNGTSMCVATGNATRLLTLRKGSIGLLNVETRQFEVIHTPNSNPVALTFDLIRGLYYWADRRGNIFKTDGRDSETVYAGEPGIKGLACDWLNGHLYWTNQNTEAIYMGASDGKGFTTLLSKNIQPAELVLLPVESLMFWINGGPGDRMTLEKSWMDGSEKSSLVVLTAQSPYGLTMDVAARRLYWISDFKKSIETVKVDGSGRYSFMGLFSSSPALGLVVFESWFYWVDDKGLWQAPQHQPSHRNLLQRATLPLLLVYHELQQPRGSYACVKTPCHLCLLTKGNPLGFSCACPNSKVLLPDGACEYPRFVYSTTSEITMLEFKGKETRKTLLFTTDAGILSFDLDWYRDWLYWVNQIGQVQRISLTNGKMEMVATLLPVCLVKVDQRTGSLYWMSCDQACIGVTAADRGFPRSLYRTKKDIHDMYLDWLRGGLLWLEGDLIFSMSLSGGEPREMLNTGGGIKGSVVLDLRASSLLWNSERTGLTTMSLLQDKRRSAGKRWTISGSIVAAFEPFP</sequence>
<keyword evidence="11" id="KW-0325">Glycoprotein</keyword>
<reference evidence="16" key="1">
    <citation type="submission" date="2019-06" db="EMBL/GenBank/DDBJ databases">
        <authorList>
            <consortium name="Wellcome Sanger Institute Data Sharing"/>
        </authorList>
    </citation>
    <scope>NUCLEOTIDE SEQUENCE [LARGE SCALE GENOMIC DNA]</scope>
</reference>
<feature type="disulfide bond" evidence="13">
    <location>
        <begin position="44"/>
        <end position="59"/>
    </location>
</feature>
<dbReference type="InterPro" id="IPR051221">
    <property type="entry name" value="LDLR-related"/>
</dbReference>
<evidence type="ECO:0000256" key="13">
    <source>
        <dbReference type="PROSITE-ProRule" id="PRU00124"/>
    </source>
</evidence>
<dbReference type="InterPro" id="IPR018097">
    <property type="entry name" value="EGF_Ca-bd_CS"/>
</dbReference>
<dbReference type="FunFam" id="2.10.25.10:FF:000037">
    <property type="entry name" value="Signal peptide, CUB domain and EGF-like domain-containing 2"/>
    <property type="match status" value="1"/>
</dbReference>
<dbReference type="InterPro" id="IPR009030">
    <property type="entry name" value="Growth_fac_rcpt_cys_sf"/>
</dbReference>
<dbReference type="GO" id="GO:0006898">
    <property type="term" value="P:receptor-mediated endocytosis"/>
    <property type="evidence" value="ECO:0007669"/>
    <property type="project" value="TreeGrafter"/>
</dbReference>
<name>A0A667WWC6_9TELE</name>
<evidence type="ECO:0000256" key="8">
    <source>
        <dbReference type="ARBA" id="ARBA00023136"/>
    </source>
</evidence>
<dbReference type="InterPro" id="IPR001881">
    <property type="entry name" value="EGF-like_Ca-bd_dom"/>
</dbReference>
<evidence type="ECO:0000259" key="15">
    <source>
        <dbReference type="PROSITE" id="PS50026"/>
    </source>
</evidence>
<evidence type="ECO:0000256" key="6">
    <source>
        <dbReference type="ARBA" id="ARBA00022737"/>
    </source>
</evidence>
<evidence type="ECO:0000313" key="16">
    <source>
        <dbReference type="Ensembl" id="ENSMMDP00005007012.1"/>
    </source>
</evidence>
<feature type="disulfide bond" evidence="13">
    <location>
        <begin position="88"/>
        <end position="103"/>
    </location>
</feature>
<accession>A0A667WWC6</accession>
<dbReference type="PROSITE" id="PS50026">
    <property type="entry name" value="EGF_3"/>
    <property type="match status" value="1"/>
</dbReference>
<evidence type="ECO:0000256" key="10">
    <source>
        <dbReference type="ARBA" id="ARBA00023170"/>
    </source>
</evidence>
<feature type="domain" description="EGF-like" evidence="15">
    <location>
        <begin position="221"/>
        <end position="260"/>
    </location>
</feature>
<keyword evidence="6" id="KW-0677">Repeat</keyword>
<dbReference type="InterPro" id="IPR011042">
    <property type="entry name" value="6-blade_b-propeller_TolB-like"/>
</dbReference>
<protein>
    <recommendedName>
        <fullName evidence="15">EGF-like domain-containing protein</fullName>
    </recommendedName>
</protein>
<evidence type="ECO:0000313" key="17">
    <source>
        <dbReference type="Proteomes" id="UP000472263"/>
    </source>
</evidence>
<keyword evidence="8" id="KW-0472">Membrane</keyword>
<dbReference type="Pfam" id="PF14670">
    <property type="entry name" value="FXa_inhibition"/>
    <property type="match status" value="1"/>
</dbReference>
<keyword evidence="3" id="KW-0254">Endocytosis</keyword>
<dbReference type="InterPro" id="IPR036055">
    <property type="entry name" value="LDL_receptor-like_sf"/>
</dbReference>
<dbReference type="SUPFAM" id="SSF57424">
    <property type="entry name" value="LDL receptor-like module"/>
    <property type="match status" value="4"/>
</dbReference>
<proteinExistence type="predicted"/>
<dbReference type="PROSITE" id="PS50068">
    <property type="entry name" value="LDLRA_2"/>
    <property type="match status" value="4"/>
</dbReference>
<dbReference type="InterPro" id="IPR049883">
    <property type="entry name" value="NOTCH1_EGF-like"/>
</dbReference>
<dbReference type="GO" id="GO:0005509">
    <property type="term" value="F:calcium ion binding"/>
    <property type="evidence" value="ECO:0007669"/>
    <property type="project" value="InterPro"/>
</dbReference>
<evidence type="ECO:0000256" key="4">
    <source>
        <dbReference type="ARBA" id="ARBA00022692"/>
    </source>
</evidence>
<keyword evidence="2 12" id="KW-0245">EGF-like domain</keyword>
<dbReference type="CDD" id="cd00054">
    <property type="entry name" value="EGF_CA"/>
    <property type="match status" value="1"/>
</dbReference>
<dbReference type="SMART" id="SM00181">
    <property type="entry name" value="EGF"/>
    <property type="match status" value="3"/>
</dbReference>
<reference evidence="16" key="2">
    <citation type="submission" date="2025-08" db="UniProtKB">
        <authorList>
            <consortium name="Ensembl"/>
        </authorList>
    </citation>
    <scope>IDENTIFICATION</scope>
</reference>
<keyword evidence="17" id="KW-1185">Reference proteome</keyword>
<feature type="disulfide bond" evidence="13">
    <location>
        <begin position="32"/>
        <end position="50"/>
    </location>
</feature>
<dbReference type="InterPro" id="IPR023415">
    <property type="entry name" value="LDLR_class-A_CS"/>
</dbReference>
<dbReference type="SMART" id="SM00179">
    <property type="entry name" value="EGF_CA"/>
    <property type="match status" value="2"/>
</dbReference>
<dbReference type="GeneTree" id="ENSGT00940000164512"/>
<feature type="disulfide bond" evidence="13">
    <location>
        <begin position="116"/>
        <end position="134"/>
    </location>
</feature>
<dbReference type="PANTHER" id="PTHR22722:SF14">
    <property type="entry name" value="MEGALIN, ISOFORM A"/>
    <property type="match status" value="1"/>
</dbReference>
<keyword evidence="4" id="KW-0812">Transmembrane</keyword>
<dbReference type="PANTHER" id="PTHR22722">
    <property type="entry name" value="LOW-DENSITY LIPOPROTEIN RECEPTOR-RELATED PROTEIN 2-RELATED"/>
    <property type="match status" value="1"/>
</dbReference>
<dbReference type="PROSITE" id="PS01186">
    <property type="entry name" value="EGF_2"/>
    <property type="match status" value="1"/>
</dbReference>
<evidence type="ECO:0000256" key="7">
    <source>
        <dbReference type="ARBA" id="ARBA00022989"/>
    </source>
</evidence>
<feature type="disulfide bond" evidence="13">
    <location>
        <begin position="128"/>
        <end position="143"/>
    </location>
</feature>
<dbReference type="Gene3D" id="4.10.400.10">
    <property type="entry name" value="Low-density Lipoprotein Receptor"/>
    <property type="match status" value="4"/>
</dbReference>
<dbReference type="SMART" id="SM00192">
    <property type="entry name" value="LDLa"/>
    <property type="match status" value="4"/>
</dbReference>
<dbReference type="GO" id="GO:0043235">
    <property type="term" value="C:receptor complex"/>
    <property type="evidence" value="ECO:0007669"/>
    <property type="project" value="TreeGrafter"/>
</dbReference>
<dbReference type="GO" id="GO:0030855">
    <property type="term" value="P:epithelial cell differentiation"/>
    <property type="evidence" value="ECO:0007669"/>
    <property type="project" value="UniProtKB-ARBA"/>
</dbReference>
<comment type="subcellular location">
    <subcellularLocation>
        <location evidence="1">Membrane</location>
        <topology evidence="1">Single-pass membrane protein</topology>
    </subcellularLocation>
</comment>
<dbReference type="PROSITE" id="PS00010">
    <property type="entry name" value="ASX_HYDROXYL"/>
    <property type="match status" value="1"/>
</dbReference>
<dbReference type="InterPro" id="IPR002172">
    <property type="entry name" value="LDrepeatLR_classA_rpt"/>
</dbReference>
<evidence type="ECO:0000256" key="12">
    <source>
        <dbReference type="PROSITE-ProRule" id="PRU00076"/>
    </source>
</evidence>
<dbReference type="InterPro" id="IPR000033">
    <property type="entry name" value="LDLR_classB_rpt"/>
</dbReference>
<feature type="chain" id="PRO_5025577017" description="EGF-like domain-containing protein" evidence="14">
    <location>
        <begin position="21"/>
        <end position="766"/>
    </location>
</feature>
<keyword evidence="7" id="KW-1133">Transmembrane helix</keyword>
<evidence type="ECO:0000256" key="3">
    <source>
        <dbReference type="ARBA" id="ARBA00022583"/>
    </source>
</evidence>
<reference evidence="16" key="3">
    <citation type="submission" date="2025-09" db="UniProtKB">
        <authorList>
            <consortium name="Ensembl"/>
        </authorList>
    </citation>
    <scope>IDENTIFICATION</scope>
</reference>
<dbReference type="Pfam" id="PF07645">
    <property type="entry name" value="EGF_CA"/>
    <property type="match status" value="1"/>
</dbReference>
<feature type="signal peptide" evidence="14">
    <location>
        <begin position="1"/>
        <end position="20"/>
    </location>
</feature>
<dbReference type="FunFam" id="2.10.25.10:FF:000038">
    <property type="entry name" value="Fibrillin 2"/>
    <property type="match status" value="1"/>
</dbReference>
<dbReference type="CDD" id="cd00112">
    <property type="entry name" value="LDLa"/>
    <property type="match status" value="4"/>
</dbReference>
<dbReference type="AlphaFoldDB" id="A0A667WWC6"/>
<dbReference type="Pfam" id="PF00057">
    <property type="entry name" value="Ldl_recept_a"/>
    <property type="match status" value="3"/>
</dbReference>
<dbReference type="InterPro" id="IPR000742">
    <property type="entry name" value="EGF"/>
</dbReference>
<organism evidence="16 17">
    <name type="scientific">Myripristis murdjan</name>
    <name type="common">pinecone soldierfish</name>
    <dbReference type="NCBI Taxonomy" id="586833"/>
    <lineage>
        <taxon>Eukaryota</taxon>
        <taxon>Metazoa</taxon>
        <taxon>Chordata</taxon>
        <taxon>Craniata</taxon>
        <taxon>Vertebrata</taxon>
        <taxon>Euteleostomi</taxon>
        <taxon>Actinopterygii</taxon>
        <taxon>Neopterygii</taxon>
        <taxon>Teleostei</taxon>
        <taxon>Neoteleostei</taxon>
        <taxon>Acanthomorphata</taxon>
        <taxon>Holocentriformes</taxon>
        <taxon>Holocentridae</taxon>
        <taxon>Myripristis</taxon>
    </lineage>
</organism>
<feature type="disulfide bond" evidence="13">
    <location>
        <begin position="109"/>
        <end position="121"/>
    </location>
</feature>
<dbReference type="GO" id="GO:0042562">
    <property type="term" value="F:hormone binding"/>
    <property type="evidence" value="ECO:0007669"/>
    <property type="project" value="TreeGrafter"/>
</dbReference>
<evidence type="ECO:0000256" key="9">
    <source>
        <dbReference type="ARBA" id="ARBA00023157"/>
    </source>
</evidence>
<keyword evidence="9 13" id="KW-1015">Disulfide bond</keyword>
<evidence type="ECO:0000256" key="5">
    <source>
        <dbReference type="ARBA" id="ARBA00022729"/>
    </source>
</evidence>
<dbReference type="PROSITE" id="PS01187">
    <property type="entry name" value="EGF_CA"/>
    <property type="match status" value="1"/>
</dbReference>
<dbReference type="Gene3D" id="2.10.25.10">
    <property type="entry name" value="Laminin"/>
    <property type="match status" value="2"/>
</dbReference>
<dbReference type="Gene3D" id="2.120.10.30">
    <property type="entry name" value="TolB, C-terminal domain"/>
    <property type="match status" value="2"/>
</dbReference>
<dbReference type="Ensembl" id="ENSMMDT00005007193.1">
    <property type="protein sequence ID" value="ENSMMDP00005007012.1"/>
    <property type="gene ID" value="ENSMMDG00005003818.1"/>
</dbReference>
<evidence type="ECO:0000256" key="14">
    <source>
        <dbReference type="SAM" id="SignalP"/>
    </source>
</evidence>
<dbReference type="GO" id="GO:0016324">
    <property type="term" value="C:apical plasma membrane"/>
    <property type="evidence" value="ECO:0007669"/>
    <property type="project" value="TreeGrafter"/>
</dbReference>
<dbReference type="SUPFAM" id="SSF57184">
    <property type="entry name" value="Growth factor receptor domain"/>
    <property type="match status" value="1"/>
</dbReference>
<dbReference type="PROSITE" id="PS01209">
    <property type="entry name" value="LDLRA_1"/>
    <property type="match status" value="3"/>
</dbReference>
<keyword evidence="5 14" id="KW-0732">Signal</keyword>
<feature type="disulfide bond" evidence="13">
    <location>
        <begin position="152"/>
        <end position="170"/>
    </location>
</feature>
<dbReference type="PRINTS" id="PR00261">
    <property type="entry name" value="LDLRECEPTOR"/>
</dbReference>
<comment type="caution">
    <text evidence="12">Lacks conserved residue(s) required for the propagation of feature annotation.</text>
</comment>
<dbReference type="SUPFAM" id="SSF63825">
    <property type="entry name" value="YWTD domain"/>
    <property type="match status" value="2"/>
</dbReference>
<dbReference type="InParanoid" id="A0A667WWC6"/>
<evidence type="ECO:0000256" key="2">
    <source>
        <dbReference type="ARBA" id="ARBA00022536"/>
    </source>
</evidence>
<dbReference type="SMART" id="SM00135">
    <property type="entry name" value="LY"/>
    <property type="match status" value="5"/>
</dbReference>
<dbReference type="InterPro" id="IPR000152">
    <property type="entry name" value="EGF-type_Asp/Asn_hydroxyl_site"/>
</dbReference>
<evidence type="ECO:0000256" key="11">
    <source>
        <dbReference type="ARBA" id="ARBA00023180"/>
    </source>
</evidence>
<dbReference type="Proteomes" id="UP000472263">
    <property type="component" value="Chromosome 12"/>
</dbReference>
<feature type="disulfide bond" evidence="13">
    <location>
        <begin position="25"/>
        <end position="37"/>
    </location>
</feature>
<evidence type="ECO:0000256" key="1">
    <source>
        <dbReference type="ARBA" id="ARBA00004167"/>
    </source>
</evidence>
<keyword evidence="10" id="KW-0675">Receptor</keyword>